<evidence type="ECO:0000256" key="5">
    <source>
        <dbReference type="SAM" id="Phobius"/>
    </source>
</evidence>
<feature type="transmembrane region" description="Helical" evidence="5">
    <location>
        <begin position="61"/>
        <end position="81"/>
    </location>
</feature>
<evidence type="ECO:0000313" key="7">
    <source>
        <dbReference type="Proteomes" id="UP001221597"/>
    </source>
</evidence>
<proteinExistence type="predicted"/>
<accession>A0ABY8J480</accession>
<evidence type="ECO:0000256" key="1">
    <source>
        <dbReference type="ARBA" id="ARBA00022475"/>
    </source>
</evidence>
<protein>
    <submittedName>
        <fullName evidence="6">DUF1516 family protein</fullName>
    </submittedName>
</protein>
<keyword evidence="3 5" id="KW-1133">Transmembrane helix</keyword>
<evidence type="ECO:0000313" key="6">
    <source>
        <dbReference type="EMBL" id="WFT76422.1"/>
    </source>
</evidence>
<feature type="transmembrane region" description="Helical" evidence="5">
    <location>
        <begin position="93"/>
        <end position="115"/>
    </location>
</feature>
<keyword evidence="1" id="KW-1003">Cell membrane</keyword>
<feature type="transmembrane region" description="Helical" evidence="5">
    <location>
        <begin position="6"/>
        <end position="25"/>
    </location>
</feature>
<gene>
    <name evidence="6" type="ORF">P9989_08685</name>
</gene>
<name>A0ABY8J480_9BACI</name>
<dbReference type="Proteomes" id="UP001221597">
    <property type="component" value="Chromosome"/>
</dbReference>
<dbReference type="RefSeq" id="WP_283078376.1">
    <property type="nucleotide sequence ID" value="NZ_CP121671.1"/>
</dbReference>
<dbReference type="Pfam" id="PF07457">
    <property type="entry name" value="DUF1516"/>
    <property type="match status" value="1"/>
</dbReference>
<keyword evidence="4 5" id="KW-0472">Membrane</keyword>
<keyword evidence="2 5" id="KW-0812">Transmembrane</keyword>
<organism evidence="6 7">
    <name type="scientific">Halobacillus naozhouensis</name>
    <dbReference type="NCBI Taxonomy" id="554880"/>
    <lineage>
        <taxon>Bacteria</taxon>
        <taxon>Bacillati</taxon>
        <taxon>Bacillota</taxon>
        <taxon>Bacilli</taxon>
        <taxon>Bacillales</taxon>
        <taxon>Bacillaceae</taxon>
        <taxon>Halobacillus</taxon>
    </lineage>
</organism>
<evidence type="ECO:0000256" key="2">
    <source>
        <dbReference type="ARBA" id="ARBA00022692"/>
    </source>
</evidence>
<dbReference type="InterPro" id="IPR010899">
    <property type="entry name" value="UPF0344"/>
</dbReference>
<evidence type="ECO:0000256" key="4">
    <source>
        <dbReference type="ARBA" id="ARBA00023136"/>
    </source>
</evidence>
<dbReference type="EMBL" id="CP121671">
    <property type="protein sequence ID" value="WFT76422.1"/>
    <property type="molecule type" value="Genomic_DNA"/>
</dbReference>
<evidence type="ECO:0000256" key="3">
    <source>
        <dbReference type="ARBA" id="ARBA00022989"/>
    </source>
</evidence>
<reference evidence="6 7" key="1">
    <citation type="submission" date="2023-04" db="EMBL/GenBank/DDBJ databases">
        <title>Genome sequence of Halobacillus naozhouensis KACC 21980.</title>
        <authorList>
            <person name="Kim S."/>
            <person name="Heo J."/>
            <person name="Kwon S.-W."/>
        </authorList>
    </citation>
    <scope>NUCLEOTIDE SEQUENCE [LARGE SCALE GENOMIC DNA]</scope>
    <source>
        <strain evidence="6 7">KCTC 13234</strain>
    </source>
</reference>
<sequence length="118" mass="13021">MFVPIHLASISVIILLLIAVNHLYNTSNKKTATIMHYMLRLLYLAAIVSGGFSLGMQPVSLGSLFKVFLGMSSIGLIELYFMHKLKEDTPQFLPVILIIFLSLTIITGLLLPLGISVF</sequence>
<keyword evidence="7" id="KW-1185">Reference proteome</keyword>
<feature type="transmembrane region" description="Helical" evidence="5">
    <location>
        <begin position="37"/>
        <end position="55"/>
    </location>
</feature>